<organism evidence="1 2">
    <name type="scientific">Elysia crispata</name>
    <name type="common">lettuce slug</name>
    <dbReference type="NCBI Taxonomy" id="231223"/>
    <lineage>
        <taxon>Eukaryota</taxon>
        <taxon>Metazoa</taxon>
        <taxon>Spiralia</taxon>
        <taxon>Lophotrochozoa</taxon>
        <taxon>Mollusca</taxon>
        <taxon>Gastropoda</taxon>
        <taxon>Heterobranchia</taxon>
        <taxon>Euthyneura</taxon>
        <taxon>Panpulmonata</taxon>
        <taxon>Sacoglossa</taxon>
        <taxon>Placobranchoidea</taxon>
        <taxon>Plakobranchidae</taxon>
        <taxon>Elysia</taxon>
    </lineage>
</organism>
<dbReference type="Proteomes" id="UP001283361">
    <property type="component" value="Unassembled WGS sequence"/>
</dbReference>
<keyword evidence="2" id="KW-1185">Reference proteome</keyword>
<dbReference type="AlphaFoldDB" id="A0AAE0YTK4"/>
<dbReference type="EMBL" id="JAWDGP010005530">
    <property type="protein sequence ID" value="KAK3756251.1"/>
    <property type="molecule type" value="Genomic_DNA"/>
</dbReference>
<comment type="caution">
    <text evidence="1">The sequence shown here is derived from an EMBL/GenBank/DDBJ whole genome shotgun (WGS) entry which is preliminary data.</text>
</comment>
<evidence type="ECO:0000313" key="1">
    <source>
        <dbReference type="EMBL" id="KAK3756251.1"/>
    </source>
</evidence>
<accession>A0AAE0YTK4</accession>
<protein>
    <submittedName>
        <fullName evidence="1">Uncharacterized protein</fullName>
    </submittedName>
</protein>
<gene>
    <name evidence="1" type="ORF">RRG08_035312</name>
</gene>
<evidence type="ECO:0000313" key="2">
    <source>
        <dbReference type="Proteomes" id="UP001283361"/>
    </source>
</evidence>
<proteinExistence type="predicted"/>
<sequence length="68" mass="7871">MVFTQKWHKAIRHPKLHVRDSLDSRLHKLISQMSEENKPVNISNLTAKVIPWESGLDILKAVKTFPLV</sequence>
<name>A0AAE0YTK4_9GAST</name>
<reference evidence="1" key="1">
    <citation type="journal article" date="2023" name="G3 (Bethesda)">
        <title>A reference genome for the long-term kleptoplast-retaining sea slug Elysia crispata morphotype clarki.</title>
        <authorList>
            <person name="Eastman K.E."/>
            <person name="Pendleton A.L."/>
            <person name="Shaikh M.A."/>
            <person name="Suttiyut T."/>
            <person name="Ogas R."/>
            <person name="Tomko P."/>
            <person name="Gavelis G."/>
            <person name="Widhalm J.R."/>
            <person name="Wisecaver J.H."/>
        </authorList>
    </citation>
    <scope>NUCLEOTIDE SEQUENCE</scope>
    <source>
        <strain evidence="1">ECLA1</strain>
    </source>
</reference>